<proteinExistence type="predicted"/>
<organism evidence="3 4">
    <name type="scientific">Iphiclides podalirius</name>
    <name type="common">scarce swallowtail</name>
    <dbReference type="NCBI Taxonomy" id="110791"/>
    <lineage>
        <taxon>Eukaryota</taxon>
        <taxon>Metazoa</taxon>
        <taxon>Ecdysozoa</taxon>
        <taxon>Arthropoda</taxon>
        <taxon>Hexapoda</taxon>
        <taxon>Insecta</taxon>
        <taxon>Pterygota</taxon>
        <taxon>Neoptera</taxon>
        <taxon>Endopterygota</taxon>
        <taxon>Lepidoptera</taxon>
        <taxon>Glossata</taxon>
        <taxon>Ditrysia</taxon>
        <taxon>Papilionoidea</taxon>
        <taxon>Papilionidae</taxon>
        <taxon>Papilioninae</taxon>
        <taxon>Iphiclides</taxon>
    </lineage>
</organism>
<feature type="compositionally biased region" description="Basic and acidic residues" evidence="1">
    <location>
        <begin position="186"/>
        <end position="195"/>
    </location>
</feature>
<feature type="domain" description="DUF4780" evidence="2">
    <location>
        <begin position="670"/>
        <end position="781"/>
    </location>
</feature>
<reference evidence="3" key="1">
    <citation type="submission" date="2022-03" db="EMBL/GenBank/DDBJ databases">
        <authorList>
            <person name="Martin H S."/>
        </authorList>
    </citation>
    <scope>NUCLEOTIDE SEQUENCE</scope>
</reference>
<feature type="compositionally biased region" description="Basic and acidic residues" evidence="1">
    <location>
        <begin position="211"/>
        <end position="223"/>
    </location>
</feature>
<feature type="compositionally biased region" description="Basic and acidic residues" evidence="1">
    <location>
        <begin position="142"/>
        <end position="159"/>
    </location>
</feature>
<sequence length="1042" mass="120268">MSPSARRISPSARRMSPGHKGERHMGQRLSPRRMSPNKPPPTRNLSPGRRGSPNRGHSPRAYARYSPSRIDKHMENLRPAPDKDVRPAYDPIPQAQSQPMYSGGYPPRACDNAQFAASAPRPAEQRPTWQDRDKAYNAPTKPLDERRDPARGQKFEPPRGPDYPRGQLSQPEGKMRSPCRVSRSPSRRERSPIRDRYRRHSPSPRSPRRSWALEKRRSPESHEPPPPPTWPIKEAPYSSQARPSDERPANSGPVWDKPYGALAGKESPLVPRKDDRRSAEREDRRYLDSPSLPRWEPQKGPRENRDASPRQPRHERYPNQREPNCDATTSPTRTPPDSERRDQRGFAKQERDEPRHKGDDYRQRAERKQELRIGPDTLNREIEDVFKRAAELTKKTEEYQRKRSEKMSYGAELERRRPEKRDAHPYEYEAPDRTRSPRPSNLDPYGAPSGSYGRGPAHARDPREADLDPKVQYKRDKAIDEIVGKMLHKFAPELKGKMRDEVEERLKLAIEPMILDMFGDKDVAFIEIVIKFEDRYNVKDLERIFDRVMSEFPSEFRRMKRPAQDETPIPAKILRNSPSPSMKRDHPLVNTNNWNFDIQPPPALFEKKPLLPTPTMMVPIPYASSEPVLNPIFVPQPHEGHYLFLCKDNFQAFNDTQAGVQNKTHYEVWTRDEQSKEWLMNLNFKDFPYFKVLIYTAEERWYERAAIWLPGHPRKQNPPPLVKLKLQNRALANVNVDKWKLVKQIVTAKGTRLYVDMPPSSARALERQGMSLSYELQKVHVFLKAVAVDKDAFDAGLAEKSITFIPDLQKQNSSMPAIDMQEASVIKLCLAGSTVTLTTACKIKDALINNIYKYLQTGGTCKTDFTRYGFSKPGYFCVVPENEETRAWVNTVDFGRINGQCVTVWSADEDNARYFTMFISVPYESHLTPKTLLQKLKLSNRGVKGLKFHMWKNGHVYPSNMFKTVNYRVDVDIESVETLFKMKFTLDYLVNGSNETVYIKPEDSMSRLKDIIGKFRAEARDSLDVTNMDISTSDEDEVVCLD</sequence>
<feature type="compositionally biased region" description="Basic and acidic residues" evidence="1">
    <location>
        <begin position="271"/>
        <end position="287"/>
    </location>
</feature>
<feature type="compositionally biased region" description="Basic and acidic residues" evidence="1">
    <location>
        <begin position="69"/>
        <end position="87"/>
    </location>
</feature>
<feature type="compositionally biased region" description="Basic residues" evidence="1">
    <location>
        <begin position="196"/>
        <end position="208"/>
    </location>
</feature>
<feature type="compositionally biased region" description="Low complexity" evidence="1">
    <location>
        <begin position="1"/>
        <end position="15"/>
    </location>
</feature>
<feature type="non-terminal residue" evidence="3">
    <location>
        <position position="1"/>
    </location>
</feature>
<dbReference type="EMBL" id="OW152840">
    <property type="protein sequence ID" value="CAH2061908.1"/>
    <property type="molecule type" value="Genomic_DNA"/>
</dbReference>
<protein>
    <recommendedName>
        <fullName evidence="2">DUF4780 domain-containing protein</fullName>
    </recommendedName>
</protein>
<keyword evidence="4" id="KW-1185">Reference proteome</keyword>
<evidence type="ECO:0000259" key="2">
    <source>
        <dbReference type="Pfam" id="PF16012"/>
    </source>
</evidence>
<gene>
    <name evidence="3" type="ORF">IPOD504_LOCUS11549</name>
</gene>
<feature type="region of interest" description="Disordered" evidence="1">
    <location>
        <begin position="1"/>
        <end position="471"/>
    </location>
</feature>
<name>A0ABN8ILV3_9NEOP</name>
<dbReference type="Proteomes" id="UP000837857">
    <property type="component" value="Chromosome 28"/>
</dbReference>
<evidence type="ECO:0000313" key="3">
    <source>
        <dbReference type="EMBL" id="CAH2061908.1"/>
    </source>
</evidence>
<dbReference type="InterPro" id="IPR031961">
    <property type="entry name" value="DUF4780"/>
</dbReference>
<accession>A0ABN8ILV3</accession>
<feature type="compositionally biased region" description="Basic and acidic residues" evidence="1">
    <location>
        <begin position="458"/>
        <end position="471"/>
    </location>
</feature>
<evidence type="ECO:0000313" key="4">
    <source>
        <dbReference type="Proteomes" id="UP000837857"/>
    </source>
</evidence>
<feature type="compositionally biased region" description="Basic and acidic residues" evidence="1">
    <location>
        <begin position="296"/>
        <end position="319"/>
    </location>
</feature>
<evidence type="ECO:0000256" key="1">
    <source>
        <dbReference type="SAM" id="MobiDB-lite"/>
    </source>
</evidence>
<feature type="compositionally biased region" description="Basic and acidic residues" evidence="1">
    <location>
        <begin position="336"/>
        <end position="435"/>
    </location>
</feature>
<dbReference type="Pfam" id="PF16012">
    <property type="entry name" value="DUF4780"/>
    <property type="match status" value="1"/>
</dbReference>